<comment type="similarity">
    <text evidence="1 2">Belongs to the anti-sigma-factor antagonist family.</text>
</comment>
<dbReference type="InterPro" id="IPR003658">
    <property type="entry name" value="Anti-sigma_ant"/>
</dbReference>
<evidence type="ECO:0000256" key="1">
    <source>
        <dbReference type="ARBA" id="ARBA00009013"/>
    </source>
</evidence>
<dbReference type="PROSITE" id="PS50801">
    <property type="entry name" value="STAS"/>
    <property type="match status" value="1"/>
</dbReference>
<protein>
    <recommendedName>
        <fullName evidence="2">Anti-sigma factor antagonist</fullName>
    </recommendedName>
</protein>
<dbReference type="PANTHER" id="PTHR33495">
    <property type="entry name" value="ANTI-SIGMA FACTOR ANTAGONIST TM_1081-RELATED-RELATED"/>
    <property type="match status" value="1"/>
</dbReference>
<organism evidence="4 5">
    <name type="scientific">Microseira wollei NIES-4236</name>
    <dbReference type="NCBI Taxonomy" id="2530354"/>
    <lineage>
        <taxon>Bacteria</taxon>
        <taxon>Bacillati</taxon>
        <taxon>Cyanobacteriota</taxon>
        <taxon>Cyanophyceae</taxon>
        <taxon>Oscillatoriophycideae</taxon>
        <taxon>Aerosakkonematales</taxon>
        <taxon>Aerosakkonemataceae</taxon>
        <taxon>Microseira</taxon>
    </lineage>
</organism>
<keyword evidence="5" id="KW-1185">Reference proteome</keyword>
<evidence type="ECO:0000313" key="5">
    <source>
        <dbReference type="Proteomes" id="UP001050975"/>
    </source>
</evidence>
<gene>
    <name evidence="4" type="ORF">MiSe_06270</name>
</gene>
<proteinExistence type="inferred from homology"/>
<reference evidence="4" key="1">
    <citation type="submission" date="2019-10" db="EMBL/GenBank/DDBJ databases">
        <title>Draft genome sequece of Microseira wollei NIES-4236.</title>
        <authorList>
            <person name="Yamaguchi H."/>
            <person name="Suzuki S."/>
            <person name="Kawachi M."/>
        </authorList>
    </citation>
    <scope>NUCLEOTIDE SEQUENCE</scope>
    <source>
        <strain evidence="4">NIES-4236</strain>
    </source>
</reference>
<dbReference type="PANTHER" id="PTHR33495:SF14">
    <property type="entry name" value="ANTI-SIGMA FACTOR ANTAGONIST"/>
    <property type="match status" value="1"/>
</dbReference>
<sequence>MEITINPLETITVVSLSGDITTNTAPTIQAKILPLATSGNKILLDMSQVKYMSSAGLRFLLSLYRQTSAFDGKLVLVGLSEEIADTMAVTGFLNFFTISDTLDSGLALLH</sequence>
<dbReference type="Gene3D" id="3.30.750.24">
    <property type="entry name" value="STAS domain"/>
    <property type="match status" value="1"/>
</dbReference>
<dbReference type="GO" id="GO:0043856">
    <property type="term" value="F:anti-sigma factor antagonist activity"/>
    <property type="evidence" value="ECO:0007669"/>
    <property type="project" value="InterPro"/>
</dbReference>
<dbReference type="InterPro" id="IPR036513">
    <property type="entry name" value="STAS_dom_sf"/>
</dbReference>
<comment type="caution">
    <text evidence="4">The sequence shown here is derived from an EMBL/GenBank/DDBJ whole genome shotgun (WGS) entry which is preliminary data.</text>
</comment>
<dbReference type="RefSeq" id="WP_226574680.1">
    <property type="nucleotide sequence ID" value="NZ_BLAY01000005.1"/>
</dbReference>
<dbReference type="AlphaFoldDB" id="A0AAV3X6A3"/>
<dbReference type="Proteomes" id="UP001050975">
    <property type="component" value="Unassembled WGS sequence"/>
</dbReference>
<evidence type="ECO:0000313" key="4">
    <source>
        <dbReference type="EMBL" id="GET35879.1"/>
    </source>
</evidence>
<evidence type="ECO:0000256" key="2">
    <source>
        <dbReference type="RuleBase" id="RU003749"/>
    </source>
</evidence>
<dbReference type="EMBL" id="BLAY01000005">
    <property type="protein sequence ID" value="GET35879.1"/>
    <property type="molecule type" value="Genomic_DNA"/>
</dbReference>
<feature type="domain" description="STAS" evidence="3">
    <location>
        <begin position="1"/>
        <end position="109"/>
    </location>
</feature>
<dbReference type="InterPro" id="IPR002645">
    <property type="entry name" value="STAS_dom"/>
</dbReference>
<accession>A0AAV3X6A3</accession>
<name>A0AAV3X6A3_9CYAN</name>
<evidence type="ECO:0000259" key="3">
    <source>
        <dbReference type="PROSITE" id="PS50801"/>
    </source>
</evidence>
<dbReference type="SUPFAM" id="SSF52091">
    <property type="entry name" value="SpoIIaa-like"/>
    <property type="match status" value="1"/>
</dbReference>
<dbReference type="NCBIfam" id="TIGR00377">
    <property type="entry name" value="ant_ant_sig"/>
    <property type="match status" value="1"/>
</dbReference>
<dbReference type="CDD" id="cd07043">
    <property type="entry name" value="STAS_anti-anti-sigma_factors"/>
    <property type="match status" value="1"/>
</dbReference>
<dbReference type="Pfam" id="PF01740">
    <property type="entry name" value="STAS"/>
    <property type="match status" value="1"/>
</dbReference>